<dbReference type="PANTHER" id="PTHR43403">
    <property type="entry name" value="NAD-SPECIFIC GLUTAMATE DEHYDROGENASE"/>
    <property type="match status" value="1"/>
</dbReference>
<dbReference type="Pfam" id="PF05088">
    <property type="entry name" value="Bac_GDH_CD"/>
    <property type="match status" value="1"/>
</dbReference>
<evidence type="ECO:0000313" key="6">
    <source>
        <dbReference type="EMBL" id="GAA3958935.1"/>
    </source>
</evidence>
<gene>
    <name evidence="6" type="ORF">GCM10022231_18190</name>
</gene>
<feature type="domain" description="NAD-glutamate dehydrogenase ACT3" evidence="5">
    <location>
        <begin position="497"/>
        <end position="553"/>
    </location>
</feature>
<sequence length="1553" mass="167488">MTDDRGTGTIPEHLIPGALLRYGGAAGDREALARHLAVATVRAPDGFVVDAGRIGDGVLEIMVVAADAPLLVESVLTVVDAADLTVEGIDHPIMPVRRDDDGRLLLIGDDPQVEVPAGAGPVIDESWISVRVFASALCDAEQVRTDVARAVGLLGAVTRDGEAMRTALAGLADSAIAPETERNEYRELIGWIAGGPNFHLVGYARGDGSPGLGVWADPQTIRLQPLREERDRPVIDRVYLETGVLRTRYPVVLRFFDGHVEHQFVGTFTSIGVYQSVREIPVVRHKVFAVLKALGLEEDSFSGLAAIELLQTYPLFALFAASTAEISRRLAELLTANLDRTVRFFARLCHDGHTASVIAFLPRDRYSTAVRARIIEFAERELGGSIPEFATRLADGPLAQLQVMLRVRGLSENEDLSIGSPTYTRLEGLLSEAVRTWEDDVRELTGADAVVSGLLPAVSTRYREERAPSGAAHDLPIVAGLAADDVHVVLRCADEVPWTFSLYLAGRDAALTDVLPVLASLGLTVLDEHPYRVDRADGLGVRIYEFAVQPAPHVHAAETLGNEERIAEAFRRMWVGHTDVDSLNELVLRAGLTCAEVTVLRTYVRYLQQLGFGHSIAHFAEVLGEYREVTRALVALFLATFDPGIDPAARARRVEDARGRLDAELAAVLSLDADRVLSALAGAIAATLRTNYFRHADPDCARIDGRFAPTLALKLAVRDLPQAPAPRPEYEIFVHSARVEGVHLRFGAVARGGCRWSDRREDFRTEILGLVKAQAVKNAVIVPAGAKGGFVVRRPPAATGDAGADQAALRDEGIECYRAYVAALIQLTDNLAHADGTVVPPAAVVRNDGDDPYLVMAADKGTASFSDIANAIAADYRFWLGDAFASGGSVGYDHKAMGITARGAWEAVKRHFAEMGVDTQSEEFTAAGIGDMSGDVFGNGMLASRCTRLVAAFDHRHVFVDPTPDPEVSYQERARLFALPRSSWADYRTALISAGGGVWSREVKSIPVSAQMREALGLDGETTALAPPELIRAILQAPVDLLFNGGIGTYIRASDESDSTVGDKANDAVRVSADRLRAEVVGEGGNLGVTERGRVEADLCGVRINTDALDNSAGVDCSDHEVNIKVLLDSQISVGALDPAERTGLLGSMTDEVAGLVLADNIAQNAELGCARRRADDEADLYARLLARLAADGVDLALETLPTPEALEERRESELGRGLTSPELATVMAHVKLGAKAELIASSLLDGDVFDPLVHAYFPRPLRSRFAAGIDGHRLRREIAATCLVNQIVDDGGMTHLFRMTEATTATIEEAARAYAATAQVFGLTDEIARLRSSGLDVALLDEMTQRDRTLLSRASRWFLEHRPQPLAIAAEVRRYSVVADLTPKMDLWARPTIAAAIDSAATDFVSRGAGPELARQVARAPFRLHLLDIADLAEVADRDLDEVGDLAFAVLEHFAIDELLEAVGSQLRADRWHLLARLALRDDLHSLVRTLTLAILRLSEPGESAETKIADWESSRSTTLARVRATVDDVKASDDPGIAGLTVAVRALRSVV</sequence>
<feature type="domain" description="NAD-glutamate dehydrogenase ACT2" evidence="4">
    <location>
        <begin position="343"/>
        <end position="438"/>
    </location>
</feature>
<dbReference type="RefSeq" id="WP_344782885.1">
    <property type="nucleotide sequence ID" value="NZ_BAAAZW010000005.1"/>
</dbReference>
<dbReference type="InterPro" id="IPR049062">
    <property type="entry name" value="NAD_Glu_DH_ACT2"/>
</dbReference>
<evidence type="ECO:0000259" key="3">
    <source>
        <dbReference type="Pfam" id="PF21075"/>
    </source>
</evidence>
<organism evidence="6 7">
    <name type="scientific">Gordonia caeni</name>
    <dbReference type="NCBI Taxonomy" id="1007097"/>
    <lineage>
        <taxon>Bacteria</taxon>
        <taxon>Bacillati</taxon>
        <taxon>Actinomycetota</taxon>
        <taxon>Actinomycetes</taxon>
        <taxon>Mycobacteriales</taxon>
        <taxon>Gordoniaceae</taxon>
        <taxon>Gordonia</taxon>
    </lineage>
</organism>
<evidence type="ECO:0000259" key="1">
    <source>
        <dbReference type="Pfam" id="PF05088"/>
    </source>
</evidence>
<dbReference type="Pfam" id="PF21077">
    <property type="entry name" value="GDH_ACT3"/>
    <property type="match status" value="1"/>
</dbReference>
<dbReference type="Pfam" id="PF21073">
    <property type="entry name" value="GDH_HM1"/>
    <property type="match status" value="1"/>
</dbReference>
<reference evidence="7" key="1">
    <citation type="journal article" date="2019" name="Int. J. Syst. Evol. Microbiol.">
        <title>The Global Catalogue of Microorganisms (GCM) 10K type strain sequencing project: providing services to taxonomists for standard genome sequencing and annotation.</title>
        <authorList>
            <consortium name="The Broad Institute Genomics Platform"/>
            <consortium name="The Broad Institute Genome Sequencing Center for Infectious Disease"/>
            <person name="Wu L."/>
            <person name="Ma J."/>
        </authorList>
    </citation>
    <scope>NUCLEOTIDE SEQUENCE [LARGE SCALE GENOMIC DNA]</scope>
    <source>
        <strain evidence="7">JCM 16923</strain>
    </source>
</reference>
<dbReference type="Pfam" id="PF21078">
    <property type="entry name" value="GDH_HM3"/>
    <property type="match status" value="1"/>
</dbReference>
<dbReference type="PIRSF" id="PIRSF036761">
    <property type="entry name" value="GDH_Mll4104"/>
    <property type="match status" value="1"/>
</dbReference>
<dbReference type="Pfam" id="PF21076">
    <property type="entry name" value="GDH_ACT2"/>
    <property type="match status" value="1"/>
</dbReference>
<dbReference type="PANTHER" id="PTHR43403:SF1">
    <property type="entry name" value="NAD-SPECIFIC GLUTAMATE DEHYDROGENASE"/>
    <property type="match status" value="1"/>
</dbReference>
<dbReference type="InterPro" id="IPR007780">
    <property type="entry name" value="NAD_Glu_DH_bac"/>
</dbReference>
<dbReference type="InterPro" id="IPR046346">
    <property type="entry name" value="Aminoacid_DH-like_N_sf"/>
</dbReference>
<name>A0ABP7P345_9ACTN</name>
<feature type="domain" description="NAD-glutamate dehydrogenase catalytic" evidence="1">
    <location>
        <begin position="661"/>
        <end position="1169"/>
    </location>
</feature>
<dbReference type="Gene3D" id="3.40.50.720">
    <property type="entry name" value="NAD(P)-binding Rossmann-like Domain"/>
    <property type="match status" value="1"/>
</dbReference>
<dbReference type="InterPro" id="IPR036291">
    <property type="entry name" value="NAD(P)-bd_dom_sf"/>
</dbReference>
<evidence type="ECO:0000259" key="2">
    <source>
        <dbReference type="Pfam" id="PF21074"/>
    </source>
</evidence>
<dbReference type="Proteomes" id="UP001418444">
    <property type="component" value="Unassembled WGS sequence"/>
</dbReference>
<dbReference type="InterPro" id="IPR049064">
    <property type="entry name" value="NAD_Glu_DH_ACT3"/>
</dbReference>
<keyword evidence="7" id="KW-1185">Reference proteome</keyword>
<dbReference type="Pfam" id="PF21075">
    <property type="entry name" value="GDH_ACT1"/>
    <property type="match status" value="1"/>
</dbReference>
<dbReference type="InterPro" id="IPR049059">
    <property type="entry name" value="NAD_Glu_DH_HM1"/>
</dbReference>
<comment type="caution">
    <text evidence="6">The sequence shown here is derived from an EMBL/GenBank/DDBJ whole genome shotgun (WGS) entry which is preliminary data.</text>
</comment>
<accession>A0ABP7P345</accession>
<evidence type="ECO:0000313" key="7">
    <source>
        <dbReference type="Proteomes" id="UP001418444"/>
    </source>
</evidence>
<feature type="domain" description="NAD-glutamate dehydrogenase N-terminal ACT1" evidence="3">
    <location>
        <begin position="61"/>
        <end position="131"/>
    </location>
</feature>
<dbReference type="InterPro" id="IPR028971">
    <property type="entry name" value="NAD-GDH_cat"/>
</dbReference>
<dbReference type="InterPro" id="IPR024727">
    <property type="entry name" value="NAD_Glu_DH_N_ACT1"/>
</dbReference>
<dbReference type="InterPro" id="IPR049056">
    <property type="entry name" value="NAD_Glu_DH_HM3"/>
</dbReference>
<dbReference type="EMBL" id="BAAAZW010000005">
    <property type="protein sequence ID" value="GAA3958935.1"/>
    <property type="molecule type" value="Genomic_DNA"/>
</dbReference>
<proteinExistence type="predicted"/>
<evidence type="ECO:0000259" key="4">
    <source>
        <dbReference type="Pfam" id="PF21076"/>
    </source>
</evidence>
<dbReference type="SUPFAM" id="SSF53223">
    <property type="entry name" value="Aminoacid dehydrogenase-like, N-terminal domain"/>
    <property type="match status" value="1"/>
</dbReference>
<dbReference type="Pfam" id="PF21074">
    <property type="entry name" value="GDH_C"/>
    <property type="match status" value="1"/>
</dbReference>
<dbReference type="InterPro" id="IPR048381">
    <property type="entry name" value="GDH_C"/>
</dbReference>
<feature type="domain" description="NAD-specific glutamate dehydrogenase C-terminal" evidence="2">
    <location>
        <begin position="1216"/>
        <end position="1550"/>
    </location>
</feature>
<dbReference type="SUPFAM" id="SSF51735">
    <property type="entry name" value="NAD(P)-binding Rossmann-fold domains"/>
    <property type="match status" value="1"/>
</dbReference>
<evidence type="ECO:0000259" key="5">
    <source>
        <dbReference type="Pfam" id="PF21077"/>
    </source>
</evidence>
<protein>
    <submittedName>
        <fullName evidence="6">NAD-glutamate dehydrogenase</fullName>
    </submittedName>
</protein>